<dbReference type="OMA" id="YLLTTFY"/>
<dbReference type="Proteomes" id="UP000016933">
    <property type="component" value="Unassembled WGS sequence"/>
</dbReference>
<evidence type="ECO:0000256" key="2">
    <source>
        <dbReference type="SAM" id="Phobius"/>
    </source>
</evidence>
<reference evidence="3 4" key="2">
    <citation type="journal article" date="2012" name="PLoS Pathog.">
        <title>Diverse lifestyles and strategies of plant pathogenesis encoded in the genomes of eighteen Dothideomycetes fungi.</title>
        <authorList>
            <person name="Ohm R.A."/>
            <person name="Feau N."/>
            <person name="Henrissat B."/>
            <person name="Schoch C.L."/>
            <person name="Horwitz B.A."/>
            <person name="Barry K.W."/>
            <person name="Condon B.J."/>
            <person name="Copeland A.C."/>
            <person name="Dhillon B."/>
            <person name="Glaser F."/>
            <person name="Hesse C.N."/>
            <person name="Kosti I."/>
            <person name="LaButti K."/>
            <person name="Lindquist E.A."/>
            <person name="Lucas S."/>
            <person name="Salamov A.A."/>
            <person name="Bradshaw R.E."/>
            <person name="Ciuffetti L."/>
            <person name="Hamelin R.C."/>
            <person name="Kema G.H.J."/>
            <person name="Lawrence C."/>
            <person name="Scott J.A."/>
            <person name="Spatafora J.W."/>
            <person name="Turgeon B.G."/>
            <person name="de Wit P.J.G.M."/>
            <person name="Zhong S."/>
            <person name="Goodwin S.B."/>
            <person name="Grigoriev I.V."/>
        </authorList>
    </citation>
    <scope>NUCLEOTIDE SEQUENCE [LARGE SCALE GENOMIC DNA]</scope>
    <source>
        <strain evidence="4">NZE10 / CBS 128990</strain>
    </source>
</reference>
<dbReference type="AlphaFoldDB" id="N1PZF5"/>
<feature type="transmembrane region" description="Helical" evidence="2">
    <location>
        <begin position="361"/>
        <end position="385"/>
    </location>
</feature>
<name>N1PZF5_DOTSN</name>
<evidence type="ECO:0000313" key="3">
    <source>
        <dbReference type="EMBL" id="EME48906.1"/>
    </source>
</evidence>
<gene>
    <name evidence="3" type="ORF">DOTSEDRAFT_84419</name>
</gene>
<feature type="transmembrane region" description="Helical" evidence="2">
    <location>
        <begin position="121"/>
        <end position="144"/>
    </location>
</feature>
<dbReference type="HOGENOM" id="CLU_042059_1_0_1"/>
<feature type="transmembrane region" description="Helical" evidence="2">
    <location>
        <begin position="226"/>
        <end position="247"/>
    </location>
</feature>
<sequence length="388" mass="42233">MLARTTTTHARRTLSTASHVPLLAVQSNDQHRADAKTRKSAETNRIPIAGRDSNSALQHIMAPAPADNPMAPRAARIPSALRLPLVVLTTFSLSSLGYSLFAGSAGPELAAVSRDLTSAWHIAAMVVWKLAELSIAWYACYDYLDLAYLTLLNNVPHYFLLNTFYGIDFFATIVPLSIDVVTIAIPFWLFRSLNHGHDTTGVKSDNQRVAQDRGVQSLIALFGSSIYSLVVYGSFATWLPVYIVLHFDRVRSLEKAHSTAVLTLLGLFAPLGYAATQFIFVPAIGSDGNPGITDPQVALERPPFNTETSSLKENVLRFVRLGDTAFTRRAEILLKRTAILAACSFLNTFVRTYFTIEGTELVGAVGWAGVWAAAAGLTGLAYAWVGNE</sequence>
<feature type="region of interest" description="Disordered" evidence="1">
    <location>
        <begin position="24"/>
        <end position="48"/>
    </location>
</feature>
<evidence type="ECO:0000256" key="1">
    <source>
        <dbReference type="SAM" id="MobiDB-lite"/>
    </source>
</evidence>
<accession>N1PZF5</accession>
<keyword evidence="2" id="KW-0472">Membrane</keyword>
<keyword evidence="2" id="KW-0812">Transmembrane</keyword>
<feature type="transmembrane region" description="Helical" evidence="2">
    <location>
        <begin position="165"/>
        <end position="189"/>
    </location>
</feature>
<evidence type="ECO:0000313" key="4">
    <source>
        <dbReference type="Proteomes" id="UP000016933"/>
    </source>
</evidence>
<reference evidence="4" key="1">
    <citation type="journal article" date="2012" name="PLoS Genet.">
        <title>The genomes of the fungal plant pathogens Cladosporium fulvum and Dothistroma septosporum reveal adaptation to different hosts and lifestyles but also signatures of common ancestry.</title>
        <authorList>
            <person name="de Wit P.J.G.M."/>
            <person name="van der Burgt A."/>
            <person name="Oekmen B."/>
            <person name="Stergiopoulos I."/>
            <person name="Abd-Elsalam K.A."/>
            <person name="Aerts A.L."/>
            <person name="Bahkali A.H."/>
            <person name="Beenen H.G."/>
            <person name="Chettri P."/>
            <person name="Cox M.P."/>
            <person name="Datema E."/>
            <person name="de Vries R.P."/>
            <person name="Dhillon B."/>
            <person name="Ganley A.R."/>
            <person name="Griffiths S.A."/>
            <person name="Guo Y."/>
            <person name="Hamelin R.C."/>
            <person name="Henrissat B."/>
            <person name="Kabir M.S."/>
            <person name="Jashni M.K."/>
            <person name="Kema G."/>
            <person name="Klaubauf S."/>
            <person name="Lapidus A."/>
            <person name="Levasseur A."/>
            <person name="Lindquist E."/>
            <person name="Mehrabi R."/>
            <person name="Ohm R.A."/>
            <person name="Owen T.J."/>
            <person name="Salamov A."/>
            <person name="Schwelm A."/>
            <person name="Schijlen E."/>
            <person name="Sun H."/>
            <person name="van den Burg H.A."/>
            <person name="van Ham R.C.H.J."/>
            <person name="Zhang S."/>
            <person name="Goodwin S.B."/>
            <person name="Grigoriev I.V."/>
            <person name="Collemare J."/>
            <person name="Bradshaw R.E."/>
        </authorList>
    </citation>
    <scope>NUCLEOTIDE SEQUENCE [LARGE SCALE GENOMIC DNA]</scope>
    <source>
        <strain evidence="4">NZE10 / CBS 128990</strain>
    </source>
</reference>
<proteinExistence type="predicted"/>
<protein>
    <submittedName>
        <fullName evidence="3">Uncharacterized protein</fullName>
    </submittedName>
</protein>
<feature type="compositionally biased region" description="Basic and acidic residues" evidence="1">
    <location>
        <begin position="29"/>
        <end position="42"/>
    </location>
</feature>
<feature type="transmembrane region" description="Helical" evidence="2">
    <location>
        <begin position="259"/>
        <end position="280"/>
    </location>
</feature>
<dbReference type="eggNOG" id="ENOG502RZT9">
    <property type="taxonomic scope" value="Eukaryota"/>
</dbReference>
<keyword evidence="2" id="KW-1133">Transmembrane helix</keyword>
<keyword evidence="4" id="KW-1185">Reference proteome</keyword>
<dbReference type="EMBL" id="KB446535">
    <property type="protein sequence ID" value="EME48906.1"/>
    <property type="molecule type" value="Genomic_DNA"/>
</dbReference>
<feature type="transmembrane region" description="Helical" evidence="2">
    <location>
        <begin position="337"/>
        <end position="354"/>
    </location>
</feature>
<organism evidence="3 4">
    <name type="scientific">Dothistroma septosporum (strain NZE10 / CBS 128990)</name>
    <name type="common">Red band needle blight fungus</name>
    <name type="synonym">Mycosphaerella pini</name>
    <dbReference type="NCBI Taxonomy" id="675120"/>
    <lineage>
        <taxon>Eukaryota</taxon>
        <taxon>Fungi</taxon>
        <taxon>Dikarya</taxon>
        <taxon>Ascomycota</taxon>
        <taxon>Pezizomycotina</taxon>
        <taxon>Dothideomycetes</taxon>
        <taxon>Dothideomycetidae</taxon>
        <taxon>Mycosphaerellales</taxon>
        <taxon>Mycosphaerellaceae</taxon>
        <taxon>Dothistroma</taxon>
    </lineage>
</organism>
<dbReference type="OrthoDB" id="5394254at2759"/>
<feature type="transmembrane region" description="Helical" evidence="2">
    <location>
        <begin position="80"/>
        <end position="101"/>
    </location>
</feature>